<evidence type="ECO:0000313" key="2">
    <source>
        <dbReference type="EMBL" id="MCD7454954.1"/>
    </source>
</evidence>
<dbReference type="Proteomes" id="UP000823775">
    <property type="component" value="Unassembled WGS sequence"/>
</dbReference>
<keyword evidence="3" id="KW-1185">Reference proteome</keyword>
<dbReference type="EMBL" id="JACEIK010000323">
    <property type="protein sequence ID" value="MCD7454954.1"/>
    <property type="molecule type" value="Genomic_DNA"/>
</dbReference>
<comment type="caution">
    <text evidence="2">The sequence shown here is derived from an EMBL/GenBank/DDBJ whole genome shotgun (WGS) entry which is preliminary data.</text>
</comment>
<proteinExistence type="predicted"/>
<sequence>MDASKVPSIPPGIASFSLPLEGKPADKGSFDLSGEHLFEENLSEGPRSSSKSKKGPNKGPITRGKAKRKMDEVLKENCDKTLRRHRMMRKTVVEEEGVELPTVDTTEGPGGDDQESKRGVVSSFPKNKGKTVTKEGPSNTLKYPPPDEHFEKNRKIFTTKGLGGATVVKRKQMFTLSTLEECEYVAKKGGVGVQSTFSGLIDAQQYATEEVDHLSMLLTQKKAEMALLKVEQDCKGTMQQWKNLVVYAIYNLRILN</sequence>
<reference evidence="2 3" key="1">
    <citation type="journal article" date="2021" name="BMC Genomics">
        <title>Datura genome reveals duplications of psychoactive alkaloid biosynthetic genes and high mutation rate following tissue culture.</title>
        <authorList>
            <person name="Rajewski A."/>
            <person name="Carter-House D."/>
            <person name="Stajich J."/>
            <person name="Litt A."/>
        </authorList>
    </citation>
    <scope>NUCLEOTIDE SEQUENCE [LARGE SCALE GENOMIC DNA]</scope>
    <source>
        <strain evidence="2">AR-01</strain>
    </source>
</reference>
<evidence type="ECO:0000313" key="3">
    <source>
        <dbReference type="Proteomes" id="UP000823775"/>
    </source>
</evidence>
<evidence type="ECO:0000256" key="1">
    <source>
        <dbReference type="SAM" id="MobiDB-lite"/>
    </source>
</evidence>
<feature type="region of interest" description="Disordered" evidence="1">
    <location>
        <begin position="90"/>
        <end position="149"/>
    </location>
</feature>
<accession>A0ABS8S7Z6</accession>
<feature type="compositionally biased region" description="Basic and acidic residues" evidence="1">
    <location>
        <begin position="23"/>
        <end position="39"/>
    </location>
</feature>
<feature type="region of interest" description="Disordered" evidence="1">
    <location>
        <begin position="1"/>
        <end position="73"/>
    </location>
</feature>
<name>A0ABS8S7Z6_DATST</name>
<gene>
    <name evidence="2" type="ORF">HAX54_026613</name>
</gene>
<organism evidence="2 3">
    <name type="scientific">Datura stramonium</name>
    <name type="common">Jimsonweed</name>
    <name type="synonym">Common thornapple</name>
    <dbReference type="NCBI Taxonomy" id="4076"/>
    <lineage>
        <taxon>Eukaryota</taxon>
        <taxon>Viridiplantae</taxon>
        <taxon>Streptophyta</taxon>
        <taxon>Embryophyta</taxon>
        <taxon>Tracheophyta</taxon>
        <taxon>Spermatophyta</taxon>
        <taxon>Magnoliopsida</taxon>
        <taxon>eudicotyledons</taxon>
        <taxon>Gunneridae</taxon>
        <taxon>Pentapetalae</taxon>
        <taxon>asterids</taxon>
        <taxon>lamiids</taxon>
        <taxon>Solanales</taxon>
        <taxon>Solanaceae</taxon>
        <taxon>Solanoideae</taxon>
        <taxon>Datureae</taxon>
        <taxon>Datura</taxon>
    </lineage>
</organism>
<protein>
    <submittedName>
        <fullName evidence="2">Uncharacterized protein</fullName>
    </submittedName>
</protein>